<evidence type="ECO:0000313" key="2">
    <source>
        <dbReference type="Proteomes" id="UP000760494"/>
    </source>
</evidence>
<name>A0A9Q9RK78_FUSFU</name>
<dbReference type="EMBL" id="CABFJX010000246">
    <property type="protein sequence ID" value="VTT69260.1"/>
    <property type="molecule type" value="Genomic_DNA"/>
</dbReference>
<comment type="caution">
    <text evidence="1">The sequence shown here is derived from an EMBL/GenBank/DDBJ whole genome shotgun (WGS) entry which is preliminary data.</text>
</comment>
<organism evidence="1 2">
    <name type="scientific">Fusarium fujikuroi</name>
    <name type="common">Bakanae and foot rot disease fungus</name>
    <name type="synonym">Gibberella fujikuroi</name>
    <dbReference type="NCBI Taxonomy" id="5127"/>
    <lineage>
        <taxon>Eukaryota</taxon>
        <taxon>Fungi</taxon>
        <taxon>Dikarya</taxon>
        <taxon>Ascomycota</taxon>
        <taxon>Pezizomycotina</taxon>
        <taxon>Sordariomycetes</taxon>
        <taxon>Hypocreomycetidae</taxon>
        <taxon>Hypocreales</taxon>
        <taxon>Nectriaceae</taxon>
        <taxon>Fusarium</taxon>
        <taxon>Fusarium fujikuroi species complex</taxon>
    </lineage>
</organism>
<dbReference type="Proteomes" id="UP000760494">
    <property type="component" value="Unassembled WGS sequence"/>
</dbReference>
<reference evidence="1" key="1">
    <citation type="submission" date="2019-05" db="EMBL/GenBank/DDBJ databases">
        <authorList>
            <person name="Piombo E."/>
        </authorList>
    </citation>
    <scope>NUCLEOTIDE SEQUENCE</scope>
    <source>
        <strain evidence="1">C2S</strain>
    </source>
</reference>
<evidence type="ECO:0000313" key="1">
    <source>
        <dbReference type="EMBL" id="VTT69260.1"/>
    </source>
</evidence>
<proteinExistence type="predicted"/>
<gene>
    <name evidence="1" type="ORF">C2S_7414</name>
</gene>
<sequence>MVTRYDTSEVRDTAFEMMHIQAVFDHRLDPGGLTRTAARVMARRQRRWLLLNTIADVLTHSFEKPGSHTAPTALHLWSHPLQPSVVKT</sequence>
<dbReference type="AlphaFoldDB" id="A0A9Q9RK78"/>
<protein>
    <submittedName>
        <fullName evidence="1">Uncharacterized protein</fullName>
    </submittedName>
</protein>
<accession>A0A9Q9RK78</accession>